<protein>
    <submittedName>
        <fullName evidence="1">Uncharacterized protein</fullName>
    </submittedName>
</protein>
<dbReference type="EMBL" id="JARPMG010000005">
    <property type="protein sequence ID" value="KAJ8100184.1"/>
    <property type="molecule type" value="Genomic_DNA"/>
</dbReference>
<keyword evidence="2" id="KW-1185">Reference proteome</keyword>
<proteinExistence type="predicted"/>
<reference evidence="1" key="1">
    <citation type="submission" date="2023-03" db="EMBL/GenBank/DDBJ databases">
        <title>Near-Complete genome sequence of Lipomyces tetrasporous NRRL Y-64009, an oleaginous yeast capable of growing on lignocellulosic hydrolysates.</title>
        <authorList>
            <consortium name="Lawrence Berkeley National Laboratory"/>
            <person name="Jagtap S.S."/>
            <person name="Liu J.-J."/>
            <person name="Walukiewicz H.E."/>
            <person name="Pangilinan J."/>
            <person name="Lipzen A."/>
            <person name="Ahrendt S."/>
            <person name="Koriabine M."/>
            <person name="Cobaugh K."/>
            <person name="Salamov A."/>
            <person name="Yoshinaga Y."/>
            <person name="Ng V."/>
            <person name="Daum C."/>
            <person name="Grigoriev I.V."/>
            <person name="Slininger P.J."/>
            <person name="Dien B.S."/>
            <person name="Jin Y.-S."/>
            <person name="Rao C.V."/>
        </authorList>
    </citation>
    <scope>NUCLEOTIDE SEQUENCE</scope>
    <source>
        <strain evidence="1">NRRL Y-64009</strain>
    </source>
</reference>
<dbReference type="GeneID" id="80882637"/>
<name>A0AAD7QRM2_9ASCO</name>
<evidence type="ECO:0000313" key="1">
    <source>
        <dbReference type="EMBL" id="KAJ8100184.1"/>
    </source>
</evidence>
<evidence type="ECO:0000313" key="2">
    <source>
        <dbReference type="Proteomes" id="UP001217417"/>
    </source>
</evidence>
<comment type="caution">
    <text evidence="1">The sequence shown here is derived from an EMBL/GenBank/DDBJ whole genome shotgun (WGS) entry which is preliminary data.</text>
</comment>
<dbReference type="AlphaFoldDB" id="A0AAD7QRM2"/>
<accession>A0AAD7QRM2</accession>
<dbReference type="RefSeq" id="XP_056043634.1">
    <property type="nucleotide sequence ID" value="XM_056187471.1"/>
</dbReference>
<dbReference type="Proteomes" id="UP001217417">
    <property type="component" value="Unassembled WGS sequence"/>
</dbReference>
<organism evidence="1 2">
    <name type="scientific">Lipomyces tetrasporus</name>
    <dbReference type="NCBI Taxonomy" id="54092"/>
    <lineage>
        <taxon>Eukaryota</taxon>
        <taxon>Fungi</taxon>
        <taxon>Dikarya</taxon>
        <taxon>Ascomycota</taxon>
        <taxon>Saccharomycotina</taxon>
        <taxon>Lipomycetes</taxon>
        <taxon>Lipomycetales</taxon>
        <taxon>Lipomycetaceae</taxon>
        <taxon>Lipomyces</taxon>
    </lineage>
</organism>
<gene>
    <name evidence="1" type="ORF">POJ06DRAFT_251997</name>
</gene>
<sequence>MEQDRQEKKARSDALGEYTEVKLIEAQNALASIELERFKLESELEKNGSRVSKVAAGDFTSTSSQEVIVLAAY</sequence>